<evidence type="ECO:0000313" key="2">
    <source>
        <dbReference type="EMBL" id="OQP51682.1"/>
    </source>
</evidence>
<proteinExistence type="predicted"/>
<sequence>MSQHTSLRKNNGIITNHFPAPVVSIGIAGMKKGTRNEPGVKPKSKMEHPFPYNEPIFKAKKHDPL</sequence>
<protein>
    <submittedName>
        <fullName evidence="2">Uncharacterized protein</fullName>
    </submittedName>
</protein>
<reference evidence="3" key="1">
    <citation type="submission" date="2016-04" db="EMBL/GenBank/DDBJ databases">
        <authorList>
            <person name="Chen L."/>
            <person name="Zhuang W."/>
            <person name="Wang G."/>
        </authorList>
    </citation>
    <scope>NUCLEOTIDE SEQUENCE [LARGE SCALE GENOMIC DNA]</scope>
    <source>
        <strain evidence="3">208</strain>
    </source>
</reference>
<dbReference type="AlphaFoldDB" id="A0A1V9F036"/>
<dbReference type="EMBL" id="LWBP01000217">
    <property type="protein sequence ID" value="OQP51682.1"/>
    <property type="molecule type" value="Genomic_DNA"/>
</dbReference>
<accession>A0A1V9F036</accession>
<dbReference type="Proteomes" id="UP000192276">
    <property type="component" value="Unassembled WGS sequence"/>
</dbReference>
<comment type="caution">
    <text evidence="2">The sequence shown here is derived from an EMBL/GenBank/DDBJ whole genome shotgun (WGS) entry which is preliminary data.</text>
</comment>
<keyword evidence="3" id="KW-1185">Reference proteome</keyword>
<feature type="compositionally biased region" description="Basic and acidic residues" evidence="1">
    <location>
        <begin position="34"/>
        <end position="48"/>
    </location>
</feature>
<organism evidence="2 3">
    <name type="scientific">Niastella populi</name>
    <dbReference type="NCBI Taxonomy" id="550983"/>
    <lineage>
        <taxon>Bacteria</taxon>
        <taxon>Pseudomonadati</taxon>
        <taxon>Bacteroidota</taxon>
        <taxon>Chitinophagia</taxon>
        <taxon>Chitinophagales</taxon>
        <taxon>Chitinophagaceae</taxon>
        <taxon>Niastella</taxon>
    </lineage>
</organism>
<gene>
    <name evidence="2" type="ORF">A4R26_29325</name>
</gene>
<name>A0A1V9F036_9BACT</name>
<evidence type="ECO:0000256" key="1">
    <source>
        <dbReference type="SAM" id="MobiDB-lite"/>
    </source>
</evidence>
<evidence type="ECO:0000313" key="3">
    <source>
        <dbReference type="Proteomes" id="UP000192276"/>
    </source>
</evidence>
<feature type="region of interest" description="Disordered" evidence="1">
    <location>
        <begin position="32"/>
        <end position="65"/>
    </location>
</feature>